<dbReference type="AlphaFoldDB" id="A0A135S7E6"/>
<dbReference type="EMBL" id="JFBX01000654">
    <property type="protein sequence ID" value="KXH31845.1"/>
    <property type="molecule type" value="Genomic_DNA"/>
</dbReference>
<organism evidence="1 2">
    <name type="scientific">Colletotrichum simmondsii</name>
    <dbReference type="NCBI Taxonomy" id="703756"/>
    <lineage>
        <taxon>Eukaryota</taxon>
        <taxon>Fungi</taxon>
        <taxon>Dikarya</taxon>
        <taxon>Ascomycota</taxon>
        <taxon>Pezizomycotina</taxon>
        <taxon>Sordariomycetes</taxon>
        <taxon>Hypocreomycetidae</taxon>
        <taxon>Glomerellales</taxon>
        <taxon>Glomerellaceae</taxon>
        <taxon>Colletotrichum</taxon>
        <taxon>Colletotrichum acutatum species complex</taxon>
    </lineage>
</organism>
<evidence type="ECO:0000313" key="1">
    <source>
        <dbReference type="EMBL" id="KXH31845.1"/>
    </source>
</evidence>
<name>A0A135S7E6_9PEZI</name>
<evidence type="ECO:0000313" key="2">
    <source>
        <dbReference type="Proteomes" id="UP000070328"/>
    </source>
</evidence>
<accession>A0A135S7E6</accession>
<protein>
    <submittedName>
        <fullName evidence="1">Uncharacterized protein</fullName>
    </submittedName>
</protein>
<dbReference type="Proteomes" id="UP000070328">
    <property type="component" value="Unassembled WGS sequence"/>
</dbReference>
<sequence>MGPFDVENDFNCAGSMLLPRGRPGQAEGFAVTCLPVDEILGERSMSQVIRTFLADYRLGEVFGEWHLLYRGSWCPSSPSLCYTILDEHYLPSNTQFQKRCRREGKEETNASNSKSGSIYEALYSYLRFETDAAP</sequence>
<proteinExistence type="predicted"/>
<gene>
    <name evidence="1" type="ORF">CSIM01_02397</name>
</gene>
<comment type="caution">
    <text evidence="1">The sequence shown here is derived from an EMBL/GenBank/DDBJ whole genome shotgun (WGS) entry which is preliminary data.</text>
</comment>
<keyword evidence="2" id="KW-1185">Reference proteome</keyword>
<reference evidence="1 2" key="1">
    <citation type="submission" date="2014-02" db="EMBL/GenBank/DDBJ databases">
        <title>The genome sequence of Colletotrichum simmondsii CBS122122.</title>
        <authorList>
            <person name="Baroncelli R."/>
            <person name="Thon M.R."/>
        </authorList>
    </citation>
    <scope>NUCLEOTIDE SEQUENCE [LARGE SCALE GENOMIC DNA]</scope>
    <source>
        <strain evidence="1 2">CBS122122</strain>
    </source>
</reference>